<accession>A0A3M7KYM4</accession>
<comment type="caution">
    <text evidence="18">The sequence shown here is derived from an EMBL/GenBank/DDBJ whole genome shotgun (WGS) entry which is preliminary data.</text>
</comment>
<comment type="subcellular location">
    <subcellularLocation>
        <location evidence="2">Cytoplasm</location>
    </subcellularLocation>
    <subcellularLocation>
        <location evidence="1">Nucleus</location>
    </subcellularLocation>
</comment>
<dbReference type="GO" id="GO:0009086">
    <property type="term" value="P:methionine biosynthetic process"/>
    <property type="evidence" value="ECO:0007669"/>
    <property type="project" value="UniProtKB-KW"/>
</dbReference>
<dbReference type="HAMAP" id="MF_01678">
    <property type="entry name" value="Salvage_MtnA"/>
    <property type="match status" value="1"/>
</dbReference>
<keyword evidence="14" id="KW-0413">Isomerase</keyword>
<dbReference type="Proteomes" id="UP000279271">
    <property type="component" value="Unassembled WGS sequence"/>
</dbReference>
<dbReference type="Gene3D" id="3.40.50.10470">
    <property type="entry name" value="Translation initiation factor eif-2b, domain 2"/>
    <property type="match status" value="1"/>
</dbReference>
<dbReference type="EC" id="2.7.1.100" evidence="6"/>
<evidence type="ECO:0000313" key="19">
    <source>
        <dbReference type="Proteomes" id="UP000279271"/>
    </source>
</evidence>
<evidence type="ECO:0000256" key="13">
    <source>
        <dbReference type="ARBA" id="ARBA00023167"/>
    </source>
</evidence>
<evidence type="ECO:0000256" key="16">
    <source>
        <dbReference type="SAM" id="MobiDB-lite"/>
    </source>
</evidence>
<dbReference type="NCBIfam" id="NF004326">
    <property type="entry name" value="PRK05720.1"/>
    <property type="match status" value="1"/>
</dbReference>
<feature type="region of interest" description="Disordered" evidence="16">
    <location>
        <begin position="38"/>
        <end position="61"/>
    </location>
</feature>
<comment type="similarity">
    <text evidence="3">Belongs to the eIF-2B alpha/beta/delta subunits family.</text>
</comment>
<dbReference type="GO" id="GO:0016853">
    <property type="term" value="F:isomerase activity"/>
    <property type="evidence" value="ECO:0007669"/>
    <property type="project" value="UniProtKB-KW"/>
</dbReference>
<evidence type="ECO:0000256" key="11">
    <source>
        <dbReference type="ARBA" id="ARBA00022777"/>
    </source>
</evidence>
<comment type="similarity">
    <text evidence="4">Belongs to the methylthioribose kinase family.</text>
</comment>
<dbReference type="SUPFAM" id="SSF56112">
    <property type="entry name" value="Protein kinase-like (PK-like)"/>
    <property type="match status" value="1"/>
</dbReference>
<dbReference type="InterPro" id="IPR011009">
    <property type="entry name" value="Kinase-like_dom_sf"/>
</dbReference>
<evidence type="ECO:0000256" key="1">
    <source>
        <dbReference type="ARBA" id="ARBA00004123"/>
    </source>
</evidence>
<keyword evidence="10" id="KW-0547">Nucleotide-binding</keyword>
<dbReference type="AlphaFoldDB" id="A0A3M7KYM4"/>
<evidence type="ECO:0000256" key="7">
    <source>
        <dbReference type="ARBA" id="ARBA00022490"/>
    </source>
</evidence>
<proteinExistence type="inferred from homology"/>
<dbReference type="Gene3D" id="1.20.120.420">
    <property type="entry name" value="translation initiation factor eif-2b, domain 1"/>
    <property type="match status" value="2"/>
</dbReference>
<reference evidence="19" key="1">
    <citation type="journal article" date="2018" name="Algal Res.">
        <title>Characterization of plant carbon substrate utilization by Auxenochlorella protothecoides.</title>
        <authorList>
            <person name="Vogler B.W."/>
            <person name="Starkenburg S.R."/>
            <person name="Sudasinghe N."/>
            <person name="Schambach J.Y."/>
            <person name="Rollin J.A."/>
            <person name="Pattathil S."/>
            <person name="Barry A.N."/>
        </authorList>
    </citation>
    <scope>NUCLEOTIDE SEQUENCE [LARGE SCALE GENOMIC DNA]</scope>
    <source>
        <strain evidence="19">UTEX 25</strain>
    </source>
</reference>
<feature type="region of interest" description="Disordered" evidence="16">
    <location>
        <begin position="491"/>
        <end position="556"/>
    </location>
</feature>
<dbReference type="GO" id="GO:0005634">
    <property type="term" value="C:nucleus"/>
    <property type="evidence" value="ECO:0007669"/>
    <property type="project" value="UniProtKB-SubCell"/>
</dbReference>
<keyword evidence="7" id="KW-0963">Cytoplasm</keyword>
<dbReference type="InterPro" id="IPR002575">
    <property type="entry name" value="Aminoglycoside_PTrfase"/>
</dbReference>
<keyword evidence="11" id="KW-0418">Kinase</keyword>
<protein>
    <recommendedName>
        <fullName evidence="6">S-methyl-5-thioribose kinase</fullName>
        <ecNumber evidence="6">2.7.1.100</ecNumber>
    </recommendedName>
</protein>
<evidence type="ECO:0000256" key="3">
    <source>
        <dbReference type="ARBA" id="ARBA00007251"/>
    </source>
</evidence>
<dbReference type="NCBIfam" id="TIGR00512">
    <property type="entry name" value="salvage_mtnA"/>
    <property type="match status" value="1"/>
</dbReference>
<keyword evidence="13" id="KW-0486">Methionine biosynthesis</keyword>
<dbReference type="InterPro" id="IPR011559">
    <property type="entry name" value="Initiation_fac_2B_a/b/d"/>
</dbReference>
<dbReference type="InterPro" id="IPR005251">
    <property type="entry name" value="IF-M1Pi"/>
</dbReference>
<dbReference type="NCBIfam" id="TIGR01767">
    <property type="entry name" value="MTRK"/>
    <property type="match status" value="1"/>
</dbReference>
<feature type="compositionally biased region" description="Basic and acidic residues" evidence="16">
    <location>
        <begin position="46"/>
        <end position="56"/>
    </location>
</feature>
<dbReference type="EMBL" id="QOKY01000160">
    <property type="protein sequence ID" value="RMZ55633.1"/>
    <property type="molecule type" value="Genomic_DNA"/>
</dbReference>
<dbReference type="PANTHER" id="PTHR34273:SF2">
    <property type="entry name" value="METHYLTHIORIBOSE KINASE"/>
    <property type="match status" value="1"/>
</dbReference>
<evidence type="ECO:0000256" key="10">
    <source>
        <dbReference type="ARBA" id="ARBA00022741"/>
    </source>
</evidence>
<dbReference type="InterPro" id="IPR009212">
    <property type="entry name" value="Methylthioribose_kinase"/>
</dbReference>
<evidence type="ECO:0000256" key="8">
    <source>
        <dbReference type="ARBA" id="ARBA00022605"/>
    </source>
</evidence>
<dbReference type="PANTHER" id="PTHR34273">
    <property type="entry name" value="METHYLTHIORIBOSE KINASE"/>
    <property type="match status" value="1"/>
</dbReference>
<gene>
    <name evidence="18" type="ORF">APUTEX25_000216</name>
</gene>
<feature type="domain" description="Aminoglycoside phosphotransferase" evidence="17">
    <location>
        <begin position="582"/>
        <end position="813"/>
    </location>
</feature>
<dbReference type="Pfam" id="PF01008">
    <property type="entry name" value="IF-2B"/>
    <property type="match status" value="1"/>
</dbReference>
<dbReference type="InterPro" id="IPR037171">
    <property type="entry name" value="NagB/RpiA_transferase-like"/>
</dbReference>
<organism evidence="18 19">
    <name type="scientific">Auxenochlorella protothecoides</name>
    <name type="common">Green microalga</name>
    <name type="synonym">Chlorella protothecoides</name>
    <dbReference type="NCBI Taxonomy" id="3075"/>
    <lineage>
        <taxon>Eukaryota</taxon>
        <taxon>Viridiplantae</taxon>
        <taxon>Chlorophyta</taxon>
        <taxon>core chlorophytes</taxon>
        <taxon>Trebouxiophyceae</taxon>
        <taxon>Chlorellales</taxon>
        <taxon>Chlorellaceae</taxon>
        <taxon>Auxenochlorella</taxon>
    </lineage>
</organism>
<dbReference type="InterPro" id="IPR027363">
    <property type="entry name" value="M1Pi_N"/>
</dbReference>
<keyword evidence="15" id="KW-0539">Nucleus</keyword>
<dbReference type="InterPro" id="IPR042529">
    <property type="entry name" value="IF_2B-like_C"/>
</dbReference>
<comment type="subunit">
    <text evidence="5">Homodimer.</text>
</comment>
<evidence type="ECO:0000313" key="18">
    <source>
        <dbReference type="EMBL" id="RMZ55633.1"/>
    </source>
</evidence>
<dbReference type="FunFam" id="3.40.50.10470:FF:000003">
    <property type="entry name" value="Methylthioribose-1-phosphate isomerase"/>
    <property type="match status" value="1"/>
</dbReference>
<dbReference type="Gene3D" id="3.30.200.20">
    <property type="entry name" value="Phosphorylase Kinase, domain 1"/>
    <property type="match status" value="1"/>
</dbReference>
<sequence length="941" mass="100908">GPFTTADIVTAKATVHCTYYNEPLTQATIPTEPVCNRGPGTPEWVENDRASQREGRTNLSRRRSMKTDCQHTFTIKQLRQDSKKSICLRLSQWAVDLVESLLDINPVFCNPSIVACAYSVILWGLCPTHKTASTEVLLSRVAWIVPTLRRGLAWHRDGKPYSRGSLELLEQRDLPTTTRYVSVRGSEDAWRAIRDMTVRGAPAIAIAAVLSLAVELVVQGEGSQFSDAAQASQYIQDRLEYLVSRWVVTAVAGAEAMLRDDVAANRELGALGADAVACAAGVTAPLRLLTHCNTGSLATAGYGTALGVARALWGSGRLARVTCTETRPYNQGARLTAYELAADGVPATLIVDGAAAARMAAGEVDAVVVGADRVAANGDTANKIGTYALAVAAAHHGLPFFVAAPTTTLDPATRAGADIAIEQRDPQEITHFRGVRVAAEVPVWNPSFDVTPAALITGIITEAGLISPSRPGGEYDVPAFLAARRDKAGVEQAAAAENGHGRQAQSARDPEKGVVAAAEQPAKGTQARGVDSDDSRPTGAAAPQGSSPAQPLGRQGVREFVSQRPELAVHVGEPSTASEWDVREVGDGNINFVYIVTGPAGALCLKQSLPYVRMVGAGWPLTQARLAVEVEALRTQARLCPRHVPAVYTFDRALAVVGMQCVPPPHTILRGALVRGEVFPRLSEHVAHFLAATLFNTSFLALSPQAFQEQTERFANRGMCELTEQVIFSDPYHGAPHNRAASPHLATLVGELRRPRARLAATRLKQTFMHQPQALLHGDFHTGSLMVAQDSTYVIDAEFAFCGPIAFELGKWVANLLLAFFGATGHGHDTAKARRQEEWLLQTARESIDGFLAGFQTLWLQHGASEDGGVASASLFEGPDELVPVIEAFLQDVTRDAAHFAGAVMIRRIVGIARVADLETIQDPQLKCVEGGRRVWARDAC</sequence>
<evidence type="ECO:0000256" key="12">
    <source>
        <dbReference type="ARBA" id="ARBA00022840"/>
    </source>
</evidence>
<keyword evidence="9" id="KW-0808">Transferase</keyword>
<dbReference type="GO" id="GO:0046522">
    <property type="term" value="F:S-methyl-5-thioribose kinase activity"/>
    <property type="evidence" value="ECO:0007669"/>
    <property type="project" value="UniProtKB-EC"/>
</dbReference>
<evidence type="ECO:0000256" key="14">
    <source>
        <dbReference type="ARBA" id="ARBA00023235"/>
    </source>
</evidence>
<keyword evidence="8" id="KW-0028">Amino-acid biosynthesis</keyword>
<evidence type="ECO:0000256" key="5">
    <source>
        <dbReference type="ARBA" id="ARBA00011738"/>
    </source>
</evidence>
<dbReference type="Gene3D" id="3.90.1200.10">
    <property type="match status" value="1"/>
</dbReference>
<evidence type="ECO:0000256" key="6">
    <source>
        <dbReference type="ARBA" id="ARBA00012128"/>
    </source>
</evidence>
<keyword evidence="12" id="KW-0067">ATP-binding</keyword>
<dbReference type="GO" id="GO:0005737">
    <property type="term" value="C:cytoplasm"/>
    <property type="evidence" value="ECO:0007669"/>
    <property type="project" value="UniProtKB-SubCell"/>
</dbReference>
<dbReference type="NCBIfam" id="TIGR00524">
    <property type="entry name" value="eIF-2B_rel"/>
    <property type="match status" value="1"/>
</dbReference>
<name>A0A3M7KYM4_AUXPR</name>
<feature type="non-terminal residue" evidence="18">
    <location>
        <position position="1"/>
    </location>
</feature>
<evidence type="ECO:0000256" key="2">
    <source>
        <dbReference type="ARBA" id="ARBA00004496"/>
    </source>
</evidence>
<evidence type="ECO:0000259" key="17">
    <source>
        <dbReference type="Pfam" id="PF01636"/>
    </source>
</evidence>
<evidence type="ECO:0000256" key="4">
    <source>
        <dbReference type="ARBA" id="ARBA00010165"/>
    </source>
</evidence>
<dbReference type="InterPro" id="IPR000649">
    <property type="entry name" value="IF-2B-related"/>
</dbReference>
<evidence type="ECO:0000256" key="9">
    <source>
        <dbReference type="ARBA" id="ARBA00022679"/>
    </source>
</evidence>
<evidence type="ECO:0000256" key="15">
    <source>
        <dbReference type="ARBA" id="ARBA00023242"/>
    </source>
</evidence>
<dbReference type="Pfam" id="PF01636">
    <property type="entry name" value="APH"/>
    <property type="match status" value="1"/>
</dbReference>
<feature type="compositionally biased region" description="Low complexity" evidence="16">
    <location>
        <begin position="537"/>
        <end position="551"/>
    </location>
</feature>
<dbReference type="GO" id="GO:0005524">
    <property type="term" value="F:ATP binding"/>
    <property type="evidence" value="ECO:0007669"/>
    <property type="project" value="UniProtKB-KW"/>
</dbReference>
<dbReference type="SUPFAM" id="SSF100950">
    <property type="entry name" value="NagB/RpiA/CoA transferase-like"/>
    <property type="match status" value="1"/>
</dbReference>